<feature type="region of interest" description="Disordered" evidence="1">
    <location>
        <begin position="1"/>
        <end position="27"/>
    </location>
</feature>
<accession>A0A8S9U4Q1</accession>
<comment type="caution">
    <text evidence="2">The sequence shown here is derived from an EMBL/GenBank/DDBJ whole genome shotgun (WGS) entry which is preliminary data.</text>
</comment>
<feature type="region of interest" description="Disordered" evidence="1">
    <location>
        <begin position="41"/>
        <end position="86"/>
    </location>
</feature>
<feature type="compositionally biased region" description="Acidic residues" evidence="1">
    <location>
        <begin position="51"/>
        <end position="60"/>
    </location>
</feature>
<evidence type="ECO:0000313" key="2">
    <source>
        <dbReference type="EMBL" id="KAF4134159.1"/>
    </source>
</evidence>
<evidence type="ECO:0000256" key="1">
    <source>
        <dbReference type="SAM" id="MobiDB-lite"/>
    </source>
</evidence>
<organism evidence="2 3">
    <name type="scientific">Phytophthora infestans</name>
    <name type="common">Potato late blight agent</name>
    <name type="synonym">Botrytis infestans</name>
    <dbReference type="NCBI Taxonomy" id="4787"/>
    <lineage>
        <taxon>Eukaryota</taxon>
        <taxon>Sar</taxon>
        <taxon>Stramenopiles</taxon>
        <taxon>Oomycota</taxon>
        <taxon>Peronosporomycetes</taxon>
        <taxon>Peronosporales</taxon>
        <taxon>Peronosporaceae</taxon>
        <taxon>Phytophthora</taxon>
    </lineage>
</organism>
<sequence>MGTPHALTTRRIVERVGGRPDPGIPRKLWINRSDYEQLWREGRMRAGAEDGQNDDDDESREGDGGEDDRVVSQRNAWSGAASGQRE</sequence>
<proteinExistence type="predicted"/>
<reference evidence="2" key="1">
    <citation type="submission" date="2020-03" db="EMBL/GenBank/DDBJ databases">
        <title>Hybrid Assembly of Korean Phytophthora infestans isolates.</title>
        <authorList>
            <person name="Prokchorchik M."/>
            <person name="Lee Y."/>
            <person name="Seo J."/>
            <person name="Cho J.-H."/>
            <person name="Park Y.-E."/>
            <person name="Jang D.-C."/>
            <person name="Im J.-S."/>
            <person name="Choi J.-G."/>
            <person name="Park H.-J."/>
            <person name="Lee G.-B."/>
            <person name="Lee Y.-G."/>
            <person name="Hong S.-Y."/>
            <person name="Cho K."/>
            <person name="Sohn K.H."/>
        </authorList>
    </citation>
    <scope>NUCLEOTIDE SEQUENCE</scope>
    <source>
        <strain evidence="2">KR_2_A2</strain>
    </source>
</reference>
<name>A0A8S9U4Q1_PHYIN</name>
<dbReference type="Proteomes" id="UP000704712">
    <property type="component" value="Unassembled WGS sequence"/>
</dbReference>
<feature type="compositionally biased region" description="Basic and acidic residues" evidence="1">
    <location>
        <begin position="61"/>
        <end position="71"/>
    </location>
</feature>
<evidence type="ECO:0000313" key="3">
    <source>
        <dbReference type="Proteomes" id="UP000704712"/>
    </source>
</evidence>
<dbReference type="EMBL" id="JAACNO010002332">
    <property type="protein sequence ID" value="KAF4134159.1"/>
    <property type="molecule type" value="Genomic_DNA"/>
</dbReference>
<dbReference type="AlphaFoldDB" id="A0A8S9U4Q1"/>
<gene>
    <name evidence="2" type="ORF">GN958_ATG16634</name>
</gene>
<protein>
    <submittedName>
        <fullName evidence="2">Uncharacterized protein</fullName>
    </submittedName>
</protein>